<dbReference type="OrthoDB" id="187139at2759"/>
<accession>A0A9P6JI18</accession>
<dbReference type="InterPro" id="IPR000743">
    <property type="entry name" value="Glyco_hydro_28"/>
</dbReference>
<keyword evidence="17" id="KW-0456">Lyase</keyword>
<evidence type="ECO:0000256" key="3">
    <source>
        <dbReference type="ARBA" id="ARBA00022525"/>
    </source>
</evidence>
<keyword evidence="7" id="KW-0325">Glycoprotein</keyword>
<keyword evidence="10" id="KW-0961">Cell wall biogenesis/degradation</keyword>
<reference evidence="17" key="1">
    <citation type="submission" date="2020-11" db="EMBL/GenBank/DDBJ databases">
        <authorList>
            <consortium name="DOE Joint Genome Institute"/>
            <person name="Ahrendt S."/>
            <person name="Riley R."/>
            <person name="Andreopoulos W."/>
            <person name="Labutti K."/>
            <person name="Pangilinan J."/>
            <person name="Ruiz-Duenas F.J."/>
            <person name="Barrasa J.M."/>
            <person name="Sanchez-Garcia M."/>
            <person name="Camarero S."/>
            <person name="Miyauchi S."/>
            <person name="Serrano A."/>
            <person name="Linde D."/>
            <person name="Babiker R."/>
            <person name="Drula E."/>
            <person name="Ayuso-Fernandez I."/>
            <person name="Pacheco R."/>
            <person name="Padilla G."/>
            <person name="Ferreira P."/>
            <person name="Barriuso J."/>
            <person name="Kellner H."/>
            <person name="Castanera R."/>
            <person name="Alfaro M."/>
            <person name="Ramirez L."/>
            <person name="Pisabarro A.G."/>
            <person name="Kuo A."/>
            <person name="Tritt A."/>
            <person name="Lipzen A."/>
            <person name="He G."/>
            <person name="Yan M."/>
            <person name="Ng V."/>
            <person name="Cullen D."/>
            <person name="Martin F."/>
            <person name="Rosso M.-N."/>
            <person name="Henrissat B."/>
            <person name="Hibbett D."/>
            <person name="Martinez A.T."/>
            <person name="Grigoriev I.V."/>
        </authorList>
    </citation>
    <scope>NUCLEOTIDE SEQUENCE</scope>
    <source>
        <strain evidence="17">CBS 506.95</strain>
    </source>
</reference>
<dbReference type="GO" id="GO:0000272">
    <property type="term" value="P:polysaccharide catabolic process"/>
    <property type="evidence" value="ECO:0007669"/>
    <property type="project" value="UniProtKB-KW"/>
</dbReference>
<evidence type="ECO:0000256" key="6">
    <source>
        <dbReference type="ARBA" id="ARBA00023157"/>
    </source>
</evidence>
<gene>
    <name evidence="17" type="ORF">CPB83DRAFT_778144</name>
</gene>
<sequence>MRGAIVSSFLTIFVLLLRSTAAAEEKTCRLRPLGHGKDDTSQVEKAIANCGKHGTTIFETGSYNITRKMKWDLLSSKVDLKGYLNFPPNIDYWLNPNNTYRAIIIQSQASWFVVTGRDFVIDAHNTGGIQGNGQKWWSFYAGKPHNDGDGRPVSLSLVNVTRGEVRNFRIESPPFWANAVSQSSQVTYDGMYTNASSLDPAWEGQNLVLNTDGINTYRSSFVTLKNWDVTCGDDCLAIKGNSSNIVAHNITCRGGNGIAFGSLGQYAELVDIVENVDLKDIHVTRIDPKIQPLMQWGVMFKSWSGSVKGAPPTGGGGGTGYARNITARNVYVDRVDTPIYIHQTYNNDEHSGDLPSKLNFGGITYINFTGTASSDKIVDLQCSPGAFCHDITFKNINVTAPAGVAPQYLCLNTQNIHGLSGEHELGDTCMIVV</sequence>
<dbReference type="EMBL" id="MU157990">
    <property type="protein sequence ID" value="KAF9521778.1"/>
    <property type="molecule type" value="Genomic_DNA"/>
</dbReference>
<keyword evidence="5 15" id="KW-0378">Hydrolase</keyword>
<evidence type="ECO:0000256" key="10">
    <source>
        <dbReference type="ARBA" id="ARBA00023316"/>
    </source>
</evidence>
<dbReference type="GO" id="GO:0004650">
    <property type="term" value="F:polygalacturonase activity"/>
    <property type="evidence" value="ECO:0007669"/>
    <property type="project" value="InterPro"/>
</dbReference>
<evidence type="ECO:0000256" key="9">
    <source>
        <dbReference type="ARBA" id="ARBA00023295"/>
    </source>
</evidence>
<dbReference type="PANTHER" id="PTHR31736:SF12">
    <property type="entry name" value="EXO-POLYGALACTURONASE, PUTATIVE-RELATED"/>
    <property type="match status" value="1"/>
</dbReference>
<dbReference type="AlphaFoldDB" id="A0A9P6JI18"/>
<evidence type="ECO:0000256" key="14">
    <source>
        <dbReference type="ARBA" id="ARBA00048766"/>
    </source>
</evidence>
<dbReference type="Pfam" id="PF00295">
    <property type="entry name" value="Glyco_hydro_28"/>
    <property type="match status" value="1"/>
</dbReference>
<evidence type="ECO:0000256" key="5">
    <source>
        <dbReference type="ARBA" id="ARBA00022801"/>
    </source>
</evidence>
<evidence type="ECO:0000256" key="12">
    <source>
        <dbReference type="ARBA" id="ARBA00037312"/>
    </source>
</evidence>
<organism evidence="17 18">
    <name type="scientific">Crepidotus variabilis</name>
    <dbReference type="NCBI Taxonomy" id="179855"/>
    <lineage>
        <taxon>Eukaryota</taxon>
        <taxon>Fungi</taxon>
        <taxon>Dikarya</taxon>
        <taxon>Basidiomycota</taxon>
        <taxon>Agaricomycotina</taxon>
        <taxon>Agaricomycetes</taxon>
        <taxon>Agaricomycetidae</taxon>
        <taxon>Agaricales</taxon>
        <taxon>Agaricineae</taxon>
        <taxon>Crepidotaceae</taxon>
        <taxon>Crepidotus</taxon>
    </lineage>
</organism>
<evidence type="ECO:0000256" key="2">
    <source>
        <dbReference type="ARBA" id="ARBA00008834"/>
    </source>
</evidence>
<name>A0A9P6JI18_9AGAR</name>
<evidence type="ECO:0000256" key="15">
    <source>
        <dbReference type="RuleBase" id="RU361169"/>
    </source>
</evidence>
<comment type="similarity">
    <text evidence="2 15">Belongs to the glycosyl hydrolase 28 family.</text>
</comment>
<keyword evidence="9 15" id="KW-0326">Glycosidase</keyword>
<evidence type="ECO:0000313" key="18">
    <source>
        <dbReference type="Proteomes" id="UP000807306"/>
    </source>
</evidence>
<comment type="subcellular location">
    <subcellularLocation>
        <location evidence="1">Secreted</location>
    </subcellularLocation>
</comment>
<dbReference type="GO" id="GO:0071555">
    <property type="term" value="P:cell wall organization"/>
    <property type="evidence" value="ECO:0007669"/>
    <property type="project" value="UniProtKB-KW"/>
</dbReference>
<protein>
    <recommendedName>
        <fullName evidence="13">galacturonan 1,4-alpha-galacturonidase</fullName>
        <ecNumber evidence="13">3.2.1.67</ecNumber>
    </recommendedName>
</protein>
<dbReference type="PANTHER" id="PTHR31736">
    <property type="match status" value="1"/>
</dbReference>
<comment type="function">
    <text evidence="12">Specific in hydrolyzing the terminal glycosidic bond of polygalacturonic acid and oligogalacturonates.</text>
</comment>
<keyword evidence="11" id="KW-0624">Polysaccharide degradation</keyword>
<feature type="signal peptide" evidence="16">
    <location>
        <begin position="1"/>
        <end position="22"/>
    </location>
</feature>
<evidence type="ECO:0000256" key="11">
    <source>
        <dbReference type="ARBA" id="ARBA00023326"/>
    </source>
</evidence>
<keyword evidence="8" id="KW-0119">Carbohydrate metabolism</keyword>
<dbReference type="GO" id="GO:0016829">
    <property type="term" value="F:lyase activity"/>
    <property type="evidence" value="ECO:0007669"/>
    <property type="project" value="UniProtKB-KW"/>
</dbReference>
<dbReference type="InterPro" id="IPR011050">
    <property type="entry name" value="Pectin_lyase_fold/virulence"/>
</dbReference>
<comment type="caution">
    <text evidence="17">The sequence shown here is derived from an EMBL/GenBank/DDBJ whole genome shotgun (WGS) entry which is preliminary data.</text>
</comment>
<evidence type="ECO:0000256" key="16">
    <source>
        <dbReference type="SAM" id="SignalP"/>
    </source>
</evidence>
<evidence type="ECO:0000256" key="7">
    <source>
        <dbReference type="ARBA" id="ARBA00023180"/>
    </source>
</evidence>
<evidence type="ECO:0000313" key="17">
    <source>
        <dbReference type="EMBL" id="KAF9521778.1"/>
    </source>
</evidence>
<keyword evidence="6" id="KW-1015">Disulfide bond</keyword>
<comment type="catalytic activity">
    <reaction evidence="14">
        <text>[(1-&gt;4)-alpha-D-galacturonosyl](n) + H2O = alpha-D-galacturonate + [(1-&gt;4)-alpha-D-galacturonosyl](n-1)</text>
        <dbReference type="Rhea" id="RHEA:14117"/>
        <dbReference type="Rhea" id="RHEA-COMP:14570"/>
        <dbReference type="Rhea" id="RHEA-COMP:14572"/>
        <dbReference type="ChEBI" id="CHEBI:15377"/>
        <dbReference type="ChEBI" id="CHEBI:58658"/>
        <dbReference type="ChEBI" id="CHEBI:140523"/>
        <dbReference type="EC" id="3.2.1.67"/>
    </reaction>
</comment>
<dbReference type="GO" id="GO:0005576">
    <property type="term" value="C:extracellular region"/>
    <property type="evidence" value="ECO:0007669"/>
    <property type="project" value="UniProtKB-SubCell"/>
</dbReference>
<evidence type="ECO:0000256" key="1">
    <source>
        <dbReference type="ARBA" id="ARBA00004613"/>
    </source>
</evidence>
<dbReference type="Gene3D" id="2.160.20.10">
    <property type="entry name" value="Single-stranded right-handed beta-helix, Pectin lyase-like"/>
    <property type="match status" value="1"/>
</dbReference>
<keyword evidence="4 16" id="KW-0732">Signal</keyword>
<feature type="chain" id="PRO_5040336631" description="galacturonan 1,4-alpha-galacturonidase" evidence="16">
    <location>
        <begin position="23"/>
        <end position="433"/>
    </location>
</feature>
<keyword evidence="18" id="KW-1185">Reference proteome</keyword>
<dbReference type="Proteomes" id="UP000807306">
    <property type="component" value="Unassembled WGS sequence"/>
</dbReference>
<evidence type="ECO:0000256" key="8">
    <source>
        <dbReference type="ARBA" id="ARBA00023277"/>
    </source>
</evidence>
<keyword evidence="3" id="KW-0964">Secreted</keyword>
<proteinExistence type="inferred from homology"/>
<dbReference type="SUPFAM" id="SSF51126">
    <property type="entry name" value="Pectin lyase-like"/>
    <property type="match status" value="1"/>
</dbReference>
<evidence type="ECO:0000256" key="13">
    <source>
        <dbReference type="ARBA" id="ARBA00038933"/>
    </source>
</evidence>
<dbReference type="InterPro" id="IPR012334">
    <property type="entry name" value="Pectin_lyas_fold"/>
</dbReference>
<evidence type="ECO:0000256" key="4">
    <source>
        <dbReference type="ARBA" id="ARBA00022729"/>
    </source>
</evidence>
<dbReference type="EC" id="3.2.1.67" evidence="13"/>
<dbReference type="GO" id="GO:0047911">
    <property type="term" value="F:galacturan 1,4-alpha-galacturonidase activity"/>
    <property type="evidence" value="ECO:0007669"/>
    <property type="project" value="UniProtKB-EC"/>
</dbReference>